<keyword evidence="7" id="KW-1185">Reference proteome</keyword>
<sequence length="1916" mass="215704">MVNESEGGARRARGAGTPEVDDDNSYSREAIQELLRAQDDEFNRRLVESETRQWCNRVPRELVLSSVQSFYQDLHSRTGLPTDHCDLCQQMTAPGDLRRQAWQELLPEGSAIRSLVETSGTLECRECFPASLHATSSFCSGCYKSLVAGSVPRACSVNNLAIGCLHRYPQELRDLSPMEERLIALAQPYGWVTKIEISVERKTNGDYRKLKKGHITVFPNNLESLVSTVLPAPIIQHKESLHVCFIGPRQPLPRDLSFLLRVRPLGIRKALLWLKEHNPLYRQIEISTQSLGQYADTVDEIPRALLDDMEQYVPNAQDAIQTGHYVPSAERGESDSRDISIGDVMDSLRATDKAATGNDSIWDTDDDIDLEADAEVQIQEEIEEITSSGMMGVDIPPEATAFEKLEHLGRAMHSERDAEGRAIDTAAQPEQFITLDGDSEPFIANRRGDNFEDTFAPDFFPKIFPCLFPWGKGGPRNLEVDGVAGRSETKQRDFTLTAWARFCLLRFGAHFATHSIFPFLVFNMDLRSKNRQISGARIAKSSFLKLENIMPTLTISRLQAAEREYKETRSTTDRDVEFLLRELSAFGHRHPLSNESRMLMRRKIKSLCLKYGMPSIWFTINPNDLNNPVKLRLAAHRKYSAEDAEKMLEKIRQGFGYHHLSISDPVSSAIFFHREIEAFSHYVRVGEPSVFGKVSKYYATVETNERGALHLHGLMWLHGNLYLPTLLEDACREGEEEYRRKICEYIDDVFCEDIDEESGRRWPRSKSPYACVWDLINDKERLGLEFEEQANFCAWRCQYHTCGATCVKYSYRQAAAEGETQGRRKKRDLCRFKMPLKCCARTEITERGLVHIKRSHSRINRWNKAMAVGLRHNFDIAFLNTRSQGLSMIYYITNYATKLSTPTWKRLFLGARVMESLEGNGDAADGTANCTAADGRQQVRNNRTRQFFNRWANKIFSDRELSSVEVCYHLLGLQTDFTDNTEWEFVNLNTLYWAVFRHWPGMQKLASDEMHQDPLPESVVFTDLGPKLSYYAAYPHRGEALADLGFWEYVSFVSLRRRGTSIPARPTQASFNTRTEFAERWVQVLRHPDKLAAPVITGYLGTDLEEDVEHYFQRNPVLLLALFVPWDKFIHRAELPLSLWKEIEPALRPAIQELVRSSTLMNKSAADARKDAQLWACRSEGDDDIDAPEEEFESLWRGSYQPEPAVIQTLMGNILRRQATDERSITKGSAVLGKLLGAIDANPPQESDDGILVPGLPGLPGSDVASGRIIGQKMSQRAIAGTRAKQREAHKQRMEELEGGELTVAGERPSHAEVLGGFGQGEVVFPAPEDHQLLAESSITLELGPSSSYMGLGRKVADFFTLNRLQRTAHLMIMEALDTHRGYEGANDEDQHLQYVGGEGGTGKSRVIDAVRRVLQEKNEPGAIMVTATSGSAAAGISGTTIHSALGVAPSGTEGDVVDKGDSRTAGAYQDAQKAWRWQRVKVFVVDEVSMLGGALLHRMDERLRHLRASNLPFGDIPVVLFSGDFFQFGPVLQKSILFPSDARSGKLSAAALNHQHAHELWLRFEHVVILQEQVRACGDPELRSLLTKLRNFQQGPDDLALINSRVVKDGKIPYDDDIRVITPLNRHRWDLNSQAVMMWARRMGKTVSIFMSSHKWTGGQPSEEEMMRVFEQGDDNDCPIPAAFVYADGMPIMVNENVYLGLKVVNGSIFKAAGIVPDSRYQSVRATISVPDEWDAAAPASEMDINLYFGPPSAILLQSENTANFAFPGIPPGTVMVCSKKVMLRPGRKNRLRMRCQRHGLPCTAGFVMTDFKAQSKTIPKVVLGLYGYHLLPSGEPSACEYTTAYVQLSRCTSIAGMSLLREVRPVDFLNLRLDERKLAAIRRLERLSQRTIAEWDRRQDEASRTGLSSDQLAG</sequence>
<dbReference type="PANTHER" id="PTHR47642">
    <property type="entry name" value="ATP-DEPENDENT DNA HELICASE"/>
    <property type="match status" value="1"/>
</dbReference>
<protein>
    <recommendedName>
        <fullName evidence="1">ATP-dependent DNA helicase</fullName>
        <ecNumber evidence="1">5.6.2.3</ecNumber>
    </recommendedName>
</protein>
<dbReference type="InterPro" id="IPR010285">
    <property type="entry name" value="DNA_helicase_pif1-like_DEAD"/>
</dbReference>
<dbReference type="InterPro" id="IPR025476">
    <property type="entry name" value="Helitron_helicase-like"/>
</dbReference>
<evidence type="ECO:0000256" key="1">
    <source>
        <dbReference type="RuleBase" id="RU363044"/>
    </source>
</evidence>
<dbReference type="Proteomes" id="UP000031192">
    <property type="component" value="Unassembled WGS sequence"/>
</dbReference>
<accession>A0A0B4HPL4</accession>
<dbReference type="InterPro" id="IPR046700">
    <property type="entry name" value="DUF6570"/>
</dbReference>
<comment type="cofactor">
    <cofactor evidence="1">
        <name>Mg(2+)</name>
        <dbReference type="ChEBI" id="CHEBI:18420"/>
    </cofactor>
</comment>
<keyword evidence="1" id="KW-0067">ATP-binding</keyword>
<dbReference type="GO" id="GO:0005524">
    <property type="term" value="F:ATP binding"/>
    <property type="evidence" value="ECO:0007669"/>
    <property type="project" value="UniProtKB-KW"/>
</dbReference>
<dbReference type="Pfam" id="PF14214">
    <property type="entry name" value="Helitron_like_N"/>
    <property type="match status" value="1"/>
</dbReference>
<dbReference type="GO" id="GO:0043139">
    <property type="term" value="F:5'-3' DNA helicase activity"/>
    <property type="evidence" value="ECO:0007669"/>
    <property type="project" value="UniProtKB-EC"/>
</dbReference>
<dbReference type="GO" id="GO:0006281">
    <property type="term" value="P:DNA repair"/>
    <property type="evidence" value="ECO:0007669"/>
    <property type="project" value="UniProtKB-KW"/>
</dbReference>
<feature type="domain" description="Helitron helicase-like" evidence="4">
    <location>
        <begin position="499"/>
        <end position="715"/>
    </location>
</feature>
<evidence type="ECO:0000313" key="6">
    <source>
        <dbReference type="EMBL" id="KID81374.1"/>
    </source>
</evidence>
<feature type="domain" description="DNA helicase Pif1-like DEAD-box helicase" evidence="3">
    <location>
        <begin position="1385"/>
        <end position="1536"/>
    </location>
</feature>
<dbReference type="Gene3D" id="3.40.50.300">
    <property type="entry name" value="P-loop containing nucleotide triphosphate hydrolases"/>
    <property type="match status" value="1"/>
</dbReference>
<dbReference type="EC" id="5.6.2.3" evidence="1"/>
<dbReference type="SUPFAM" id="SSF52540">
    <property type="entry name" value="P-loop containing nucleoside triphosphate hydrolases"/>
    <property type="match status" value="2"/>
</dbReference>
<proteinExistence type="inferred from homology"/>
<keyword evidence="1" id="KW-0233">DNA recombination</keyword>
<feature type="domain" description="DUF6570" evidence="5">
    <location>
        <begin position="149"/>
        <end position="291"/>
    </location>
</feature>
<reference evidence="6 7" key="1">
    <citation type="journal article" date="2014" name="Proc. Natl. Acad. Sci. U.S.A.">
        <title>Trajectory and genomic determinants of fungal-pathogen speciation and host adaptation.</title>
        <authorList>
            <person name="Hu X."/>
            <person name="Xiao G."/>
            <person name="Zheng P."/>
            <person name="Shang Y."/>
            <person name="Su Y."/>
            <person name="Zhang X."/>
            <person name="Liu X."/>
            <person name="Zhan S."/>
            <person name="St Leger R.J."/>
            <person name="Wang C."/>
        </authorList>
    </citation>
    <scope>NUCLEOTIDE SEQUENCE [LARGE SCALE GENOMIC DNA]</scope>
    <source>
        <strain evidence="6 7">ARSEF 977</strain>
    </source>
</reference>
<evidence type="ECO:0000259" key="3">
    <source>
        <dbReference type="Pfam" id="PF05970"/>
    </source>
</evidence>
<comment type="catalytic activity">
    <reaction evidence="1">
        <text>ATP + H2O = ADP + phosphate + H(+)</text>
        <dbReference type="Rhea" id="RHEA:13065"/>
        <dbReference type="ChEBI" id="CHEBI:15377"/>
        <dbReference type="ChEBI" id="CHEBI:15378"/>
        <dbReference type="ChEBI" id="CHEBI:30616"/>
        <dbReference type="ChEBI" id="CHEBI:43474"/>
        <dbReference type="ChEBI" id="CHEBI:456216"/>
        <dbReference type="EC" id="5.6.2.3"/>
    </reaction>
</comment>
<evidence type="ECO:0000256" key="2">
    <source>
        <dbReference type="SAM" id="MobiDB-lite"/>
    </source>
</evidence>
<dbReference type="GO" id="GO:0000723">
    <property type="term" value="P:telomere maintenance"/>
    <property type="evidence" value="ECO:0007669"/>
    <property type="project" value="InterPro"/>
</dbReference>
<keyword evidence="1" id="KW-0227">DNA damage</keyword>
<dbReference type="HOGENOM" id="CLU_001248_5_0_1"/>
<keyword evidence="1" id="KW-0378">Hydrolase</keyword>
<keyword evidence="1" id="KW-0347">Helicase</keyword>
<comment type="similarity">
    <text evidence="1">Belongs to the helicase family.</text>
</comment>
<feature type="region of interest" description="Disordered" evidence="2">
    <location>
        <begin position="1"/>
        <end position="26"/>
    </location>
</feature>
<organism evidence="6 7">
    <name type="scientific">Metarhizium guizhouense (strain ARSEF 977)</name>
    <dbReference type="NCBI Taxonomy" id="1276136"/>
    <lineage>
        <taxon>Eukaryota</taxon>
        <taxon>Fungi</taxon>
        <taxon>Dikarya</taxon>
        <taxon>Ascomycota</taxon>
        <taxon>Pezizomycotina</taxon>
        <taxon>Sordariomycetes</taxon>
        <taxon>Hypocreomycetidae</taxon>
        <taxon>Hypocreales</taxon>
        <taxon>Clavicipitaceae</taxon>
        <taxon>Metarhizium</taxon>
    </lineage>
</organism>
<dbReference type="EMBL" id="AZNH01000157">
    <property type="protein sequence ID" value="KID81374.1"/>
    <property type="molecule type" value="Genomic_DNA"/>
</dbReference>
<comment type="caution">
    <text evidence="6">The sequence shown here is derived from an EMBL/GenBank/DDBJ whole genome shotgun (WGS) entry which is preliminary data.</text>
</comment>
<dbReference type="Pfam" id="PF20209">
    <property type="entry name" value="DUF6570"/>
    <property type="match status" value="1"/>
</dbReference>
<keyword evidence="1" id="KW-0547">Nucleotide-binding</keyword>
<keyword evidence="1" id="KW-0234">DNA repair</keyword>
<evidence type="ECO:0000259" key="5">
    <source>
        <dbReference type="Pfam" id="PF20209"/>
    </source>
</evidence>
<dbReference type="GO" id="GO:0006310">
    <property type="term" value="P:DNA recombination"/>
    <property type="evidence" value="ECO:0007669"/>
    <property type="project" value="UniProtKB-KW"/>
</dbReference>
<name>A0A0B4HPL4_METGA</name>
<dbReference type="Pfam" id="PF05970">
    <property type="entry name" value="PIF1"/>
    <property type="match status" value="1"/>
</dbReference>
<dbReference type="InterPro" id="IPR051055">
    <property type="entry name" value="PIF1_helicase"/>
</dbReference>
<evidence type="ECO:0000313" key="7">
    <source>
        <dbReference type="Proteomes" id="UP000031192"/>
    </source>
</evidence>
<dbReference type="GO" id="GO:0016887">
    <property type="term" value="F:ATP hydrolysis activity"/>
    <property type="evidence" value="ECO:0007669"/>
    <property type="project" value="RHEA"/>
</dbReference>
<evidence type="ECO:0000259" key="4">
    <source>
        <dbReference type="Pfam" id="PF14214"/>
    </source>
</evidence>
<gene>
    <name evidence="6" type="ORF">MGU_11268</name>
</gene>
<dbReference type="InterPro" id="IPR027417">
    <property type="entry name" value="P-loop_NTPase"/>
</dbReference>